<name>A0ABU6PWR0_9BACL</name>
<keyword evidence="2" id="KW-1185">Reference proteome</keyword>
<accession>A0ABU6PWR0</accession>
<dbReference type="EMBL" id="JARTLD010000047">
    <property type="protein sequence ID" value="MED5019335.1"/>
    <property type="molecule type" value="Genomic_DNA"/>
</dbReference>
<reference evidence="1 2" key="1">
    <citation type="submission" date="2023-03" db="EMBL/GenBank/DDBJ databases">
        <title>Bacillus Genome Sequencing.</title>
        <authorList>
            <person name="Dunlap C."/>
        </authorList>
    </citation>
    <scope>NUCLEOTIDE SEQUENCE [LARGE SCALE GENOMIC DNA]</scope>
    <source>
        <strain evidence="1 2">NRS-52</strain>
    </source>
</reference>
<organism evidence="1 2">
    <name type="scientific">Paenibacillus chibensis</name>
    <dbReference type="NCBI Taxonomy" id="59846"/>
    <lineage>
        <taxon>Bacteria</taxon>
        <taxon>Bacillati</taxon>
        <taxon>Bacillota</taxon>
        <taxon>Bacilli</taxon>
        <taxon>Bacillales</taxon>
        <taxon>Paenibacillaceae</taxon>
        <taxon>Paenibacillus</taxon>
    </lineage>
</organism>
<dbReference type="RefSeq" id="WP_328280232.1">
    <property type="nucleotide sequence ID" value="NZ_JARTLD010000047.1"/>
</dbReference>
<sequence length="58" mass="6259">MDRFIRDSNGAMGLFIEKLVRLDKAVTDIILKGGVQYDPVFSVQDTAGGIDNGGTETI</sequence>
<gene>
    <name evidence="1" type="ORF">P9847_18700</name>
</gene>
<comment type="caution">
    <text evidence="1">The sequence shown here is derived from an EMBL/GenBank/DDBJ whole genome shotgun (WGS) entry which is preliminary data.</text>
</comment>
<protein>
    <submittedName>
        <fullName evidence="1">Uncharacterized protein</fullName>
    </submittedName>
</protein>
<dbReference type="Proteomes" id="UP001343257">
    <property type="component" value="Unassembled WGS sequence"/>
</dbReference>
<proteinExistence type="predicted"/>
<evidence type="ECO:0000313" key="2">
    <source>
        <dbReference type="Proteomes" id="UP001343257"/>
    </source>
</evidence>
<evidence type="ECO:0000313" key="1">
    <source>
        <dbReference type="EMBL" id="MED5019335.1"/>
    </source>
</evidence>